<protein>
    <recommendedName>
        <fullName evidence="7">Large ribosomal subunit protein uL18 C-terminal eukaryotes domain-containing protein</fullName>
    </recommendedName>
</protein>
<evidence type="ECO:0000256" key="3">
    <source>
        <dbReference type="ARBA" id="ARBA00011113"/>
    </source>
</evidence>
<keyword evidence="9" id="KW-1185">Reference proteome</keyword>
<comment type="subcellular location">
    <subcellularLocation>
        <location evidence="1">Cytoplasm</location>
    </subcellularLocation>
</comment>
<evidence type="ECO:0000313" key="9">
    <source>
        <dbReference type="Proteomes" id="UP000008021"/>
    </source>
</evidence>
<feature type="domain" description="Large ribosomal subunit protein uL18 C-terminal eukaryotes" evidence="7">
    <location>
        <begin position="80"/>
        <end position="133"/>
    </location>
</feature>
<proteinExistence type="inferred from homology"/>
<dbReference type="Proteomes" id="UP000008021">
    <property type="component" value="Chromosome 1"/>
</dbReference>
<keyword evidence="6" id="KW-0687">Ribonucleoprotein</keyword>
<dbReference type="Pfam" id="PF17144">
    <property type="entry name" value="Ribosomal_L5e"/>
    <property type="match status" value="1"/>
</dbReference>
<dbReference type="HOGENOM" id="CLU_056222_3_1_1"/>
<evidence type="ECO:0000256" key="2">
    <source>
        <dbReference type="ARBA" id="ARBA00007116"/>
    </source>
</evidence>
<keyword evidence="5" id="KW-0689">Ribosomal protein</keyword>
<dbReference type="InterPro" id="IPR025607">
    <property type="entry name" value="Ribosomal_uL18_C_euk"/>
</dbReference>
<dbReference type="GO" id="GO:0003735">
    <property type="term" value="F:structural constituent of ribosome"/>
    <property type="evidence" value="ECO:0007669"/>
    <property type="project" value="InterPro"/>
</dbReference>
<evidence type="ECO:0000256" key="1">
    <source>
        <dbReference type="ARBA" id="ARBA00004496"/>
    </source>
</evidence>
<dbReference type="Gramene" id="OMERI01G37420.1">
    <property type="protein sequence ID" value="OMERI01G37420.1"/>
    <property type="gene ID" value="OMERI01G37420"/>
</dbReference>
<dbReference type="PRINTS" id="PR00058">
    <property type="entry name" value="RIBOSOMALL5"/>
</dbReference>
<dbReference type="Gene3D" id="3.30.420.100">
    <property type="match status" value="2"/>
</dbReference>
<keyword evidence="4" id="KW-0963">Cytoplasm</keyword>
<dbReference type="STRING" id="40149.A0A0E0CBK0"/>
<dbReference type="EnsemblPlants" id="OMERI01G37420.1">
    <property type="protein sequence ID" value="OMERI01G37420.1"/>
    <property type="gene ID" value="OMERI01G37420"/>
</dbReference>
<dbReference type="AlphaFoldDB" id="A0A0E0CBK0"/>
<organism evidence="8">
    <name type="scientific">Oryza meridionalis</name>
    <dbReference type="NCBI Taxonomy" id="40149"/>
    <lineage>
        <taxon>Eukaryota</taxon>
        <taxon>Viridiplantae</taxon>
        <taxon>Streptophyta</taxon>
        <taxon>Embryophyta</taxon>
        <taxon>Tracheophyta</taxon>
        <taxon>Spermatophyta</taxon>
        <taxon>Magnoliopsida</taxon>
        <taxon>Liliopsida</taxon>
        <taxon>Poales</taxon>
        <taxon>Poaceae</taxon>
        <taxon>BOP clade</taxon>
        <taxon>Oryzoideae</taxon>
        <taxon>Oryzeae</taxon>
        <taxon>Oryzinae</taxon>
        <taxon>Oryza</taxon>
    </lineage>
</organism>
<dbReference type="InterPro" id="IPR005485">
    <property type="entry name" value="Rbsml_uL18_euk_arch"/>
</dbReference>
<dbReference type="GO" id="GO:0008097">
    <property type="term" value="F:5S rRNA binding"/>
    <property type="evidence" value="ECO:0007669"/>
    <property type="project" value="InterPro"/>
</dbReference>
<evidence type="ECO:0000313" key="8">
    <source>
        <dbReference type="EnsemblPlants" id="OMERI01G37420.1"/>
    </source>
</evidence>
<evidence type="ECO:0000259" key="7">
    <source>
        <dbReference type="Pfam" id="PF14204"/>
    </source>
</evidence>
<dbReference type="GO" id="GO:0000027">
    <property type="term" value="P:ribosomal large subunit assembly"/>
    <property type="evidence" value="ECO:0007669"/>
    <property type="project" value="TreeGrafter"/>
</dbReference>
<dbReference type="GO" id="GO:0006412">
    <property type="term" value="P:translation"/>
    <property type="evidence" value="ECO:0007669"/>
    <property type="project" value="InterPro"/>
</dbReference>
<dbReference type="Pfam" id="PF14204">
    <property type="entry name" value="Ribosomal_L18_c"/>
    <property type="match status" value="1"/>
</dbReference>
<name>A0A0E0CBK0_9ORYZ</name>
<dbReference type="SUPFAM" id="SSF53137">
    <property type="entry name" value="Translational machinery components"/>
    <property type="match status" value="1"/>
</dbReference>
<evidence type="ECO:0000256" key="4">
    <source>
        <dbReference type="ARBA" id="ARBA00022490"/>
    </source>
</evidence>
<accession>A0A0E0CBK0</accession>
<dbReference type="PANTHER" id="PTHR23410">
    <property type="entry name" value="RIBOSOMAL PROTEIN L5-RELATED"/>
    <property type="match status" value="1"/>
</dbReference>
<dbReference type="GO" id="GO:0022625">
    <property type="term" value="C:cytosolic large ribosomal subunit"/>
    <property type="evidence" value="ECO:0007669"/>
    <property type="project" value="TreeGrafter"/>
</dbReference>
<comment type="subunit">
    <text evidence="3">Component of the large ribosomal subunit (LSU).</text>
</comment>
<evidence type="ECO:0000256" key="5">
    <source>
        <dbReference type="ARBA" id="ARBA00022980"/>
    </source>
</evidence>
<reference evidence="8" key="2">
    <citation type="submission" date="2018-05" db="EMBL/GenBank/DDBJ databases">
        <title>OmerRS3 (Oryza meridionalis Reference Sequence Version 3).</title>
        <authorList>
            <person name="Zhang J."/>
            <person name="Kudrna D."/>
            <person name="Lee S."/>
            <person name="Talag J."/>
            <person name="Welchert J."/>
            <person name="Wing R.A."/>
        </authorList>
    </citation>
    <scope>NUCLEOTIDE SEQUENCE [LARGE SCALE GENOMIC DNA]</scope>
    <source>
        <strain evidence="8">cv. OR44</strain>
    </source>
</reference>
<sequence>MGGFVKTQKTHAYFKRFQVKFKRRRQGKTDYRARIRLTNQDKNKYNTPKYRFVSMAEEEPEKFQAHFSEYLKKGIDADGMEALYKKVHAAIRADPTMAKSTKKEPATHKRYNLKKLTYEQRKARLVERLNALNSSAGADDDDEEEDDE</sequence>
<reference evidence="8" key="1">
    <citation type="submission" date="2015-04" db="UniProtKB">
        <authorList>
            <consortium name="EnsemblPlants"/>
        </authorList>
    </citation>
    <scope>IDENTIFICATION</scope>
</reference>
<comment type="similarity">
    <text evidence="2">Belongs to the universal ribosomal protein uL18 family.</text>
</comment>
<dbReference type="PANTHER" id="PTHR23410:SF12">
    <property type="entry name" value="LARGE RIBOSOMAL SUBUNIT PROTEIN UL18"/>
    <property type="match status" value="1"/>
</dbReference>
<evidence type="ECO:0000256" key="6">
    <source>
        <dbReference type="ARBA" id="ARBA00023274"/>
    </source>
</evidence>